<dbReference type="eggNOG" id="KOG1075">
    <property type="taxonomic scope" value="Eukaryota"/>
</dbReference>
<proteinExistence type="predicted"/>
<reference evidence="2" key="3">
    <citation type="submission" date="2018-07" db="EMBL/GenBank/DDBJ databases">
        <title>WGS assembly of Glycine max.</title>
        <authorList>
            <person name="Schmutz J."/>
            <person name="Cannon S."/>
            <person name="Schlueter J."/>
            <person name="Ma J."/>
            <person name="Mitros T."/>
            <person name="Nelson W."/>
            <person name="Hyten D."/>
            <person name="Song Q."/>
            <person name="Thelen J."/>
            <person name="Cheng J."/>
            <person name="Xu D."/>
            <person name="Hellsten U."/>
            <person name="May G."/>
            <person name="Yu Y."/>
            <person name="Sakurai T."/>
            <person name="Umezawa T."/>
            <person name="Bhattacharyya M."/>
            <person name="Sandhu D."/>
            <person name="Valliyodan B."/>
            <person name="Lindquist E."/>
            <person name="Peto M."/>
            <person name="Grant D."/>
            <person name="Shu S."/>
            <person name="Goodstein D."/>
            <person name="Barry K."/>
            <person name="Futrell-Griggs M."/>
            <person name="Abernathy B."/>
            <person name="Du J."/>
            <person name="Tian Z."/>
            <person name="Zhu L."/>
            <person name="Gill N."/>
            <person name="Joshi T."/>
            <person name="Libault M."/>
            <person name="Sethuraman A."/>
            <person name="Zhang X."/>
            <person name="Shinozaki K."/>
            <person name="Nguyen H."/>
            <person name="Wing R."/>
            <person name="Cregan P."/>
            <person name="Specht J."/>
            <person name="Grimwood J."/>
            <person name="Rokhsar D."/>
            <person name="Stacey G."/>
            <person name="Shoemaker R."/>
            <person name="Jackson S."/>
        </authorList>
    </citation>
    <scope>NUCLEOTIDE SEQUENCE</scope>
    <source>
        <tissue evidence="2">Callus</tissue>
    </source>
</reference>
<dbReference type="OrthoDB" id="1744872at2759"/>
<feature type="domain" description="Reverse transcriptase zinc-binding" evidence="1">
    <location>
        <begin position="75"/>
        <end position="140"/>
    </location>
</feature>
<evidence type="ECO:0000313" key="3">
    <source>
        <dbReference type="EnsemblPlants" id="KRH57006"/>
    </source>
</evidence>
<dbReference type="STRING" id="3847.K7KMM5"/>
<accession>K7KMM5</accession>
<keyword evidence="4" id="KW-1185">Reference proteome</keyword>
<dbReference type="Gramene" id="KRH57006">
    <property type="protein sequence ID" value="KRH57006"/>
    <property type="gene ID" value="GLYMA_05G032800"/>
</dbReference>
<dbReference type="EnsemblPlants" id="KRH57006">
    <property type="protein sequence ID" value="KRH57006"/>
    <property type="gene ID" value="GLYMA_05G032800"/>
</dbReference>
<evidence type="ECO:0000259" key="1">
    <source>
        <dbReference type="Pfam" id="PF13966"/>
    </source>
</evidence>
<dbReference type="HOGENOM" id="CLU_1043571_0_0_1"/>
<sequence>MDSGVEVHDVCCTSVLENKCVNNNKERINDMVTFHELMRLLRELVPNFDYFYASLHIYIHYICQFPSLPWTMANSMQWRWLWRLHLPQRCKIFLWLALNDKLPTAVPHVADFAFSPCPFCRGHETLLHVLRDCPRAASVWLPLVAPQYQRGFFSCSLCNWMVTYLQQPWSSVNSDDEDCVLFAATVWLLWKDRKSWVSDGCGFSSSERVLHRVGALADDYGGVVELEHSAPSASVRYVSWCFYWNQPPSQLQLRSVADGSNVVSPKL</sequence>
<dbReference type="Pfam" id="PF13966">
    <property type="entry name" value="zf-RVT"/>
    <property type="match status" value="1"/>
</dbReference>
<dbReference type="OMA" id="RCKIFLW"/>
<dbReference type="AlphaFoldDB" id="K7KMM5"/>
<protein>
    <recommendedName>
        <fullName evidence="1">Reverse transcriptase zinc-binding domain-containing protein</fullName>
    </recommendedName>
</protein>
<dbReference type="PaxDb" id="3847-GLYMA05G01705.1"/>
<organism evidence="3">
    <name type="scientific">Glycine max</name>
    <name type="common">Soybean</name>
    <name type="synonym">Glycine hispida</name>
    <dbReference type="NCBI Taxonomy" id="3847"/>
    <lineage>
        <taxon>Eukaryota</taxon>
        <taxon>Viridiplantae</taxon>
        <taxon>Streptophyta</taxon>
        <taxon>Embryophyta</taxon>
        <taxon>Tracheophyta</taxon>
        <taxon>Spermatophyta</taxon>
        <taxon>Magnoliopsida</taxon>
        <taxon>eudicotyledons</taxon>
        <taxon>Gunneridae</taxon>
        <taxon>Pentapetalae</taxon>
        <taxon>rosids</taxon>
        <taxon>fabids</taxon>
        <taxon>Fabales</taxon>
        <taxon>Fabaceae</taxon>
        <taxon>Papilionoideae</taxon>
        <taxon>50 kb inversion clade</taxon>
        <taxon>NPAAA clade</taxon>
        <taxon>indigoferoid/millettioid clade</taxon>
        <taxon>Phaseoleae</taxon>
        <taxon>Glycine</taxon>
        <taxon>Glycine subgen. Soja</taxon>
    </lineage>
</organism>
<gene>
    <name evidence="2" type="ORF">GLYMA_05G032800</name>
</gene>
<evidence type="ECO:0000313" key="4">
    <source>
        <dbReference type="Proteomes" id="UP000008827"/>
    </source>
</evidence>
<evidence type="ECO:0000313" key="2">
    <source>
        <dbReference type="EMBL" id="KRH57006.1"/>
    </source>
</evidence>
<name>K7KMM5_SOYBN</name>
<dbReference type="InParanoid" id="K7KMM5"/>
<dbReference type="InterPro" id="IPR026960">
    <property type="entry name" value="RVT-Znf"/>
</dbReference>
<reference evidence="3" key="2">
    <citation type="submission" date="2018-02" db="UniProtKB">
        <authorList>
            <consortium name="EnsemblPlants"/>
        </authorList>
    </citation>
    <scope>IDENTIFICATION</scope>
    <source>
        <strain evidence="3">Williams 82</strain>
    </source>
</reference>
<dbReference type="Proteomes" id="UP000008827">
    <property type="component" value="Chromosome 5"/>
</dbReference>
<dbReference type="EMBL" id="CM000838">
    <property type="protein sequence ID" value="KRH57006.1"/>
    <property type="molecule type" value="Genomic_DNA"/>
</dbReference>
<reference evidence="2 3" key="1">
    <citation type="journal article" date="2010" name="Nature">
        <title>Genome sequence of the palaeopolyploid soybean.</title>
        <authorList>
            <person name="Schmutz J."/>
            <person name="Cannon S.B."/>
            <person name="Schlueter J."/>
            <person name="Ma J."/>
            <person name="Mitros T."/>
            <person name="Nelson W."/>
            <person name="Hyten D.L."/>
            <person name="Song Q."/>
            <person name="Thelen J.J."/>
            <person name="Cheng J."/>
            <person name="Xu D."/>
            <person name="Hellsten U."/>
            <person name="May G.D."/>
            <person name="Yu Y."/>
            <person name="Sakurai T."/>
            <person name="Umezawa T."/>
            <person name="Bhattacharyya M.K."/>
            <person name="Sandhu D."/>
            <person name="Valliyodan B."/>
            <person name="Lindquist E."/>
            <person name="Peto M."/>
            <person name="Grant D."/>
            <person name="Shu S."/>
            <person name="Goodstein D."/>
            <person name="Barry K."/>
            <person name="Futrell-Griggs M."/>
            <person name="Abernathy B."/>
            <person name="Du J."/>
            <person name="Tian Z."/>
            <person name="Zhu L."/>
            <person name="Gill N."/>
            <person name="Joshi T."/>
            <person name="Libault M."/>
            <person name="Sethuraman A."/>
            <person name="Zhang X.-C."/>
            <person name="Shinozaki K."/>
            <person name="Nguyen H.T."/>
            <person name="Wing R.A."/>
            <person name="Cregan P."/>
            <person name="Specht J."/>
            <person name="Grimwood J."/>
            <person name="Rokhsar D."/>
            <person name="Stacey G."/>
            <person name="Shoemaker R.C."/>
            <person name="Jackson S.A."/>
        </authorList>
    </citation>
    <scope>NUCLEOTIDE SEQUENCE [LARGE SCALE GENOMIC DNA]</scope>
    <source>
        <strain evidence="3">cv. Williams 82</strain>
        <tissue evidence="2">Callus</tissue>
    </source>
</reference>